<protein>
    <submittedName>
        <fullName evidence="2">Uncharacterized protein</fullName>
    </submittedName>
</protein>
<feature type="transmembrane region" description="Helical" evidence="1">
    <location>
        <begin position="50"/>
        <end position="72"/>
    </location>
</feature>
<dbReference type="RefSeq" id="WP_135771486.1">
    <property type="nucleotide sequence ID" value="NZ_RQFT01000011.1"/>
</dbReference>
<dbReference type="EMBL" id="RQFT01000011">
    <property type="protein sequence ID" value="TGL04419.1"/>
    <property type="molecule type" value="Genomic_DNA"/>
</dbReference>
<reference evidence="2 3" key="1">
    <citation type="journal article" date="2019" name="PLoS Negl. Trop. Dis.">
        <title>Revisiting the worldwide diversity of Leptospira species in the environment.</title>
        <authorList>
            <person name="Vincent A.T."/>
            <person name="Schiettekatte O."/>
            <person name="Bourhy P."/>
            <person name="Veyrier F.J."/>
            <person name="Picardeau M."/>
        </authorList>
    </citation>
    <scope>NUCLEOTIDE SEQUENCE [LARGE SCALE GENOMIC DNA]</scope>
    <source>
        <strain evidence="2 3">201800273</strain>
    </source>
</reference>
<evidence type="ECO:0000256" key="1">
    <source>
        <dbReference type="SAM" id="Phobius"/>
    </source>
</evidence>
<keyword evidence="1" id="KW-0472">Membrane</keyword>
<feature type="transmembrane region" description="Helical" evidence="1">
    <location>
        <begin position="20"/>
        <end position="38"/>
    </location>
</feature>
<feature type="transmembrane region" description="Helical" evidence="1">
    <location>
        <begin position="221"/>
        <end position="242"/>
    </location>
</feature>
<name>A0A7I0HQE0_9LEPT</name>
<proteinExistence type="predicted"/>
<evidence type="ECO:0000313" key="3">
    <source>
        <dbReference type="Proteomes" id="UP000297641"/>
    </source>
</evidence>
<organism evidence="2 3">
    <name type="scientific">Leptospira bouyouniensis</name>
    <dbReference type="NCBI Taxonomy" id="2484911"/>
    <lineage>
        <taxon>Bacteria</taxon>
        <taxon>Pseudomonadati</taxon>
        <taxon>Spirochaetota</taxon>
        <taxon>Spirochaetia</taxon>
        <taxon>Leptospirales</taxon>
        <taxon>Leptospiraceae</taxon>
        <taxon>Leptospira</taxon>
    </lineage>
</organism>
<keyword evidence="1" id="KW-1133">Transmembrane helix</keyword>
<dbReference type="Proteomes" id="UP000297641">
    <property type="component" value="Unassembled WGS sequence"/>
</dbReference>
<evidence type="ECO:0000313" key="2">
    <source>
        <dbReference type="EMBL" id="TGL04419.1"/>
    </source>
</evidence>
<comment type="caution">
    <text evidence="2">The sequence shown here is derived from an EMBL/GenBank/DDBJ whole genome shotgun (WGS) entry which is preliminary data.</text>
</comment>
<keyword evidence="1" id="KW-0812">Transmembrane</keyword>
<feature type="transmembrane region" description="Helical" evidence="1">
    <location>
        <begin position="262"/>
        <end position="282"/>
    </location>
</feature>
<sequence>MEKQLRWKDHKSKNLRLVKFILIGSELITLVILGFIYSMTEFQEVDFISFVIVGIFLLFFFGLPHVILALTIRPKETVFDLETKTIRWFDGKKEIRSIPFRNIENISYSDYSYTVKTKNGSRTVTVYTVVGKAGDEKIQLIEATDYSKLRFDGEVICKQLQIPLINTDGSSIPFADLDLPIHKRKLPNSIIEKDIVFSPNSKLSEVKSNEGITLKSNYNPYIIKIVVFCVSFALSLIIHFAIGDVFELSATYWTSFPPTISQLVFLGIGLGIGFFPFMYVLYQESRLKEITITKTTIGWYGKEYVFEDWEDLIQMENRLCLVNDEKLIPFSLFYFCELTDVNNVRHWILKNLFEISGGDLNLSRFE</sequence>
<gene>
    <name evidence="2" type="ORF">EHQ43_13645</name>
</gene>
<accession>A0A7I0HQE0</accession>
<dbReference type="AlphaFoldDB" id="A0A7I0HQE0"/>